<evidence type="ECO:0000259" key="1">
    <source>
        <dbReference type="PROSITE" id="PS50995"/>
    </source>
</evidence>
<keyword evidence="3" id="KW-1185">Reference proteome</keyword>
<dbReference type="InterPro" id="IPR000835">
    <property type="entry name" value="HTH_MarR-typ"/>
</dbReference>
<dbReference type="Pfam" id="PF12802">
    <property type="entry name" value="MarR_2"/>
    <property type="match status" value="1"/>
</dbReference>
<comment type="caution">
    <text evidence="2">The sequence shown here is derived from an EMBL/GenBank/DDBJ whole genome shotgun (WGS) entry which is preliminary data.</text>
</comment>
<dbReference type="PANTHER" id="PTHR33164">
    <property type="entry name" value="TRANSCRIPTIONAL REGULATOR, MARR FAMILY"/>
    <property type="match status" value="1"/>
</dbReference>
<dbReference type="GO" id="GO:0006950">
    <property type="term" value="P:response to stress"/>
    <property type="evidence" value="ECO:0007669"/>
    <property type="project" value="TreeGrafter"/>
</dbReference>
<dbReference type="OrthoDB" id="3177763at2"/>
<name>A0A428WMI3_AMYBA</name>
<dbReference type="PANTHER" id="PTHR33164:SF43">
    <property type="entry name" value="HTH-TYPE TRANSCRIPTIONAL REPRESSOR YETL"/>
    <property type="match status" value="1"/>
</dbReference>
<evidence type="ECO:0000313" key="2">
    <source>
        <dbReference type="EMBL" id="RSM44275.1"/>
    </source>
</evidence>
<sequence>MQALKEQRLRSLGLSVAHYSLLYSVHTHPGLTGAELARRLGVTPQAVAALADRLEERGQVERRTHPRHRRVQELHLTAAGRAVLGLADAVVAEIEQKITEQLGDADTATLRALLGRVAVAAREL</sequence>
<feature type="domain" description="HTH marR-type" evidence="1">
    <location>
        <begin position="1"/>
        <end position="119"/>
    </location>
</feature>
<dbReference type="PROSITE" id="PS50995">
    <property type="entry name" value="HTH_MARR_2"/>
    <property type="match status" value="1"/>
</dbReference>
<dbReference type="EMBL" id="QHHU01000021">
    <property type="protein sequence ID" value="RSM44275.1"/>
    <property type="molecule type" value="Genomic_DNA"/>
</dbReference>
<dbReference type="SUPFAM" id="SSF46785">
    <property type="entry name" value="Winged helix' DNA-binding domain"/>
    <property type="match status" value="1"/>
</dbReference>
<gene>
    <name evidence="2" type="ORF">DMA12_16910</name>
</gene>
<organism evidence="2 3">
    <name type="scientific">Amycolatopsis balhimycina DSM 5908</name>
    <dbReference type="NCBI Taxonomy" id="1081091"/>
    <lineage>
        <taxon>Bacteria</taxon>
        <taxon>Bacillati</taxon>
        <taxon>Actinomycetota</taxon>
        <taxon>Actinomycetes</taxon>
        <taxon>Pseudonocardiales</taxon>
        <taxon>Pseudonocardiaceae</taxon>
        <taxon>Amycolatopsis</taxon>
    </lineage>
</organism>
<protein>
    <submittedName>
        <fullName evidence="2">MarR family transcriptional regulator</fullName>
    </submittedName>
</protein>
<dbReference type="Gene3D" id="1.10.10.10">
    <property type="entry name" value="Winged helix-like DNA-binding domain superfamily/Winged helix DNA-binding domain"/>
    <property type="match status" value="1"/>
</dbReference>
<dbReference type="InterPro" id="IPR036390">
    <property type="entry name" value="WH_DNA-bd_sf"/>
</dbReference>
<dbReference type="PRINTS" id="PR00598">
    <property type="entry name" value="HTHMARR"/>
</dbReference>
<dbReference type="AlphaFoldDB" id="A0A428WMI3"/>
<dbReference type="Proteomes" id="UP000286716">
    <property type="component" value="Unassembled WGS sequence"/>
</dbReference>
<dbReference type="GO" id="GO:0003700">
    <property type="term" value="F:DNA-binding transcription factor activity"/>
    <property type="evidence" value="ECO:0007669"/>
    <property type="project" value="InterPro"/>
</dbReference>
<dbReference type="SMART" id="SM00347">
    <property type="entry name" value="HTH_MARR"/>
    <property type="match status" value="1"/>
</dbReference>
<proteinExistence type="predicted"/>
<reference evidence="2 3" key="1">
    <citation type="submission" date="2018-05" db="EMBL/GenBank/DDBJ databases">
        <title>Evolution of GPA BGCs.</title>
        <authorList>
            <person name="Waglechner N."/>
            <person name="Wright G.D."/>
        </authorList>
    </citation>
    <scope>NUCLEOTIDE SEQUENCE [LARGE SCALE GENOMIC DNA]</scope>
    <source>
        <strain evidence="2 3">DSM 5908</strain>
    </source>
</reference>
<dbReference type="InterPro" id="IPR036388">
    <property type="entry name" value="WH-like_DNA-bd_sf"/>
</dbReference>
<evidence type="ECO:0000313" key="3">
    <source>
        <dbReference type="Proteomes" id="UP000286716"/>
    </source>
</evidence>
<dbReference type="InterPro" id="IPR039422">
    <property type="entry name" value="MarR/SlyA-like"/>
</dbReference>
<accession>A0A428WMI3</accession>